<accession>A0ABV0BQR5</accession>
<proteinExistence type="predicted"/>
<evidence type="ECO:0008006" key="4">
    <source>
        <dbReference type="Google" id="ProtNLM"/>
    </source>
</evidence>
<keyword evidence="3" id="KW-1185">Reference proteome</keyword>
<dbReference type="RefSeq" id="WP_132771783.1">
    <property type="nucleotide sequence ID" value="NZ_JAOQNK010000001.1"/>
</dbReference>
<gene>
    <name evidence="2" type="ORF">ABE541_07440</name>
</gene>
<feature type="chain" id="PRO_5046002935" description="Outer membrane protein beta-barrel domain-containing protein" evidence="1">
    <location>
        <begin position="21"/>
        <end position="158"/>
    </location>
</feature>
<organism evidence="2 3">
    <name type="scientific">Sphingobacterium kitahiroshimense</name>
    <dbReference type="NCBI Taxonomy" id="470446"/>
    <lineage>
        <taxon>Bacteria</taxon>
        <taxon>Pseudomonadati</taxon>
        <taxon>Bacteroidota</taxon>
        <taxon>Sphingobacteriia</taxon>
        <taxon>Sphingobacteriales</taxon>
        <taxon>Sphingobacteriaceae</taxon>
        <taxon>Sphingobacterium</taxon>
    </lineage>
</organism>
<dbReference type="EMBL" id="JBDJNQ010000003">
    <property type="protein sequence ID" value="MEN5377090.1"/>
    <property type="molecule type" value="Genomic_DNA"/>
</dbReference>
<reference evidence="2 3" key="1">
    <citation type="submission" date="2024-04" db="EMBL/GenBank/DDBJ databases">
        <title>WGS of bacteria from Torrens River.</title>
        <authorList>
            <person name="Wyrsch E.R."/>
            <person name="Drigo B."/>
        </authorList>
    </citation>
    <scope>NUCLEOTIDE SEQUENCE [LARGE SCALE GENOMIC DNA]</scope>
    <source>
        <strain evidence="2 3">TWI391</strain>
    </source>
</reference>
<protein>
    <recommendedName>
        <fullName evidence="4">Outer membrane protein beta-barrel domain-containing protein</fullName>
    </recommendedName>
</protein>
<feature type="signal peptide" evidence="1">
    <location>
        <begin position="1"/>
        <end position="20"/>
    </location>
</feature>
<dbReference type="PROSITE" id="PS51257">
    <property type="entry name" value="PROKAR_LIPOPROTEIN"/>
    <property type="match status" value="1"/>
</dbReference>
<evidence type="ECO:0000256" key="1">
    <source>
        <dbReference type="SAM" id="SignalP"/>
    </source>
</evidence>
<evidence type="ECO:0000313" key="2">
    <source>
        <dbReference type="EMBL" id="MEN5377090.1"/>
    </source>
</evidence>
<comment type="caution">
    <text evidence="2">The sequence shown here is derived from an EMBL/GenBank/DDBJ whole genome shotgun (WGS) entry which is preliminary data.</text>
</comment>
<dbReference type="Proteomes" id="UP001409291">
    <property type="component" value="Unassembled WGS sequence"/>
</dbReference>
<evidence type="ECO:0000313" key="3">
    <source>
        <dbReference type="Proteomes" id="UP001409291"/>
    </source>
</evidence>
<keyword evidence="1" id="KW-0732">Signal</keyword>
<sequence length="158" mass="17384">MNIKGFAFILIGVLSCLSVAAQKNPLPAHNNWIFGPSIGYQYQSGSFLKASAWGLFAPNESQYMKIDAGANFTWMGGKTTVIPELGFTYYVNDFVLLPFVKAELTPYTVTPKVGLSLFSLIDLGVGYGFDINTKKDFKQIKGVNLSLGVNIPLNFHLY</sequence>
<name>A0ABV0BQR5_9SPHI</name>